<sequence length="518" mass="54946">MKLLIDLFKKEATAAAHRGGPTDKYPIPDDMPPSIFHQKWLVCAMDEAHNVRNTDSLSFKAAFQVMSESHVKLAMAATPLYTKPAREPASRVSGSGAGLTHPDTEIPDPIPDETLPHRRLAHQSTRDAGRVLGQSLEQVGSADRAGLAPPGRRLEPAAGLFGTGGTDPVRSPARHGDTPLWSEAKDPDLPGIQFFRGVLELHGIAVVHIDGDTSMQDQQGIVESFQHEEARPDGAQTDPCRILAVSAVGGEGLNLARADIIIFFDQPWSSCDEAQFIGRASRHGQTFPVIVYHVLGQGTTDVMMSRLAKDKDVMLRKFCSPSGGAIKPLSKADWGDEAPAGGRAASDDEGETLDNTAASSRVPTPEPSPVPERRSRRAETAQVPSAAGEYTTLLIAGGTQGGGPGYMTAADLDKLVWPARRSKRGPPQPKPRELQAPTPEAAARRQPSRHGQAAERPEGGEPRSGDESDSGGVAGPLGDWVPGTVCSHASGVDQSLVQSMQATLAASKARLNGQDPPV</sequence>
<dbReference type="HOGENOM" id="CLU_525781_0_0_1"/>
<dbReference type="PANTHER" id="PTHR10799">
    <property type="entry name" value="SNF2/RAD54 HELICASE FAMILY"/>
    <property type="match status" value="1"/>
</dbReference>
<dbReference type="Proteomes" id="UP000027195">
    <property type="component" value="Unassembled WGS sequence"/>
</dbReference>
<protein>
    <recommendedName>
        <fullName evidence="3">Helicase C-terminal domain-containing protein</fullName>
    </recommendedName>
</protein>
<reference evidence="5" key="1">
    <citation type="journal article" date="2014" name="Proc. Natl. Acad. Sci. U.S.A.">
        <title>Extensive sampling of basidiomycete genomes demonstrates inadequacy of the white-rot/brown-rot paradigm for wood decay fungi.</title>
        <authorList>
            <person name="Riley R."/>
            <person name="Salamov A.A."/>
            <person name="Brown D.W."/>
            <person name="Nagy L.G."/>
            <person name="Floudas D."/>
            <person name="Held B.W."/>
            <person name="Levasseur A."/>
            <person name="Lombard V."/>
            <person name="Morin E."/>
            <person name="Otillar R."/>
            <person name="Lindquist E.A."/>
            <person name="Sun H."/>
            <person name="LaButti K.M."/>
            <person name="Schmutz J."/>
            <person name="Jabbour D."/>
            <person name="Luo H."/>
            <person name="Baker S.E."/>
            <person name="Pisabarro A.G."/>
            <person name="Walton J.D."/>
            <person name="Blanchette R.A."/>
            <person name="Henrissat B."/>
            <person name="Martin F."/>
            <person name="Cullen D."/>
            <person name="Hibbett D.S."/>
            <person name="Grigoriev I.V."/>
        </authorList>
    </citation>
    <scope>NUCLEOTIDE SEQUENCE [LARGE SCALE GENOMIC DNA]</scope>
    <source>
        <strain evidence="5">FD-172 SS1</strain>
    </source>
</reference>
<evidence type="ECO:0000256" key="1">
    <source>
        <dbReference type="ARBA" id="ARBA00022801"/>
    </source>
</evidence>
<dbReference type="PROSITE" id="PS51194">
    <property type="entry name" value="HELICASE_CTER"/>
    <property type="match status" value="1"/>
</dbReference>
<organism evidence="4 5">
    <name type="scientific">Botryobasidium botryosum (strain FD-172 SS1)</name>
    <dbReference type="NCBI Taxonomy" id="930990"/>
    <lineage>
        <taxon>Eukaryota</taxon>
        <taxon>Fungi</taxon>
        <taxon>Dikarya</taxon>
        <taxon>Basidiomycota</taxon>
        <taxon>Agaricomycotina</taxon>
        <taxon>Agaricomycetes</taxon>
        <taxon>Cantharellales</taxon>
        <taxon>Botryobasidiaceae</taxon>
        <taxon>Botryobasidium</taxon>
    </lineage>
</organism>
<dbReference type="OrthoDB" id="3270319at2759"/>
<name>A0A067M488_BOTB1</name>
<dbReference type="GO" id="GO:0016787">
    <property type="term" value="F:hydrolase activity"/>
    <property type="evidence" value="ECO:0007669"/>
    <property type="project" value="UniProtKB-KW"/>
</dbReference>
<dbReference type="SUPFAM" id="SSF52540">
    <property type="entry name" value="P-loop containing nucleoside triphosphate hydrolases"/>
    <property type="match status" value="1"/>
</dbReference>
<dbReference type="SMART" id="SM00490">
    <property type="entry name" value="HELICc"/>
    <property type="match status" value="1"/>
</dbReference>
<feature type="region of interest" description="Disordered" evidence="2">
    <location>
        <begin position="329"/>
        <end position="385"/>
    </location>
</feature>
<proteinExistence type="predicted"/>
<evidence type="ECO:0000313" key="4">
    <source>
        <dbReference type="EMBL" id="KDQ06376.1"/>
    </source>
</evidence>
<dbReference type="AlphaFoldDB" id="A0A067M488"/>
<feature type="region of interest" description="Disordered" evidence="2">
    <location>
        <begin position="84"/>
        <end position="115"/>
    </location>
</feature>
<dbReference type="InterPro" id="IPR049730">
    <property type="entry name" value="SNF2/RAD54-like_C"/>
</dbReference>
<accession>A0A067M488</accession>
<feature type="domain" description="Helicase C-terminal" evidence="3">
    <location>
        <begin position="164"/>
        <end position="330"/>
    </location>
</feature>
<feature type="region of interest" description="Disordered" evidence="2">
    <location>
        <begin position="420"/>
        <end position="487"/>
    </location>
</feature>
<dbReference type="InterPro" id="IPR001650">
    <property type="entry name" value="Helicase_C-like"/>
</dbReference>
<evidence type="ECO:0000259" key="3">
    <source>
        <dbReference type="PROSITE" id="PS51194"/>
    </source>
</evidence>
<dbReference type="Gene3D" id="3.40.50.300">
    <property type="entry name" value="P-loop containing nucleotide triphosphate hydrolases"/>
    <property type="match status" value="1"/>
</dbReference>
<evidence type="ECO:0000313" key="5">
    <source>
        <dbReference type="Proteomes" id="UP000027195"/>
    </source>
</evidence>
<dbReference type="InParanoid" id="A0A067M488"/>
<feature type="region of interest" description="Disordered" evidence="2">
    <location>
        <begin position="140"/>
        <end position="176"/>
    </location>
</feature>
<keyword evidence="5" id="KW-1185">Reference proteome</keyword>
<gene>
    <name evidence="4" type="ORF">BOTBODRAFT_49421</name>
</gene>
<dbReference type="CDD" id="cd18793">
    <property type="entry name" value="SF2_C_SNF"/>
    <property type="match status" value="1"/>
</dbReference>
<dbReference type="EMBL" id="KL198139">
    <property type="protein sequence ID" value="KDQ06376.1"/>
    <property type="molecule type" value="Genomic_DNA"/>
</dbReference>
<keyword evidence="1" id="KW-0378">Hydrolase</keyword>
<dbReference type="Pfam" id="PF00271">
    <property type="entry name" value="Helicase_C"/>
    <property type="match status" value="1"/>
</dbReference>
<evidence type="ECO:0000256" key="2">
    <source>
        <dbReference type="SAM" id="MobiDB-lite"/>
    </source>
</evidence>
<dbReference type="InterPro" id="IPR027417">
    <property type="entry name" value="P-loop_NTPase"/>
</dbReference>
<feature type="compositionally biased region" description="Basic and acidic residues" evidence="2">
    <location>
        <begin position="452"/>
        <end position="466"/>
    </location>
</feature>